<evidence type="ECO:0000313" key="3">
    <source>
        <dbReference type="Proteomes" id="UP000315700"/>
    </source>
</evidence>
<sequence length="88" mass="9960">MNEELIEQLKESLAQIEQRSNEIRALNDANAVLMADLLFGHDVNPELIPELRDLVGSLAVLALRNDTLRDRLNEPDARPWLDLFALAL</sequence>
<name>A0A517SEW5_9PLAN</name>
<dbReference type="RefSeq" id="WP_145030510.1">
    <property type="nucleotide sequence ID" value="NZ_CP036271.1"/>
</dbReference>
<dbReference type="InParanoid" id="A0A517SEW5"/>
<evidence type="ECO:0000256" key="1">
    <source>
        <dbReference type="SAM" id="Coils"/>
    </source>
</evidence>
<proteinExistence type="predicted"/>
<feature type="coiled-coil region" evidence="1">
    <location>
        <begin position="2"/>
        <end position="29"/>
    </location>
</feature>
<protein>
    <recommendedName>
        <fullName evidence="4">FlgN protein</fullName>
    </recommendedName>
</protein>
<gene>
    <name evidence="2" type="ORF">Pan44_27070</name>
</gene>
<dbReference type="EMBL" id="CP036271">
    <property type="protein sequence ID" value="QDT54672.1"/>
    <property type="molecule type" value="Genomic_DNA"/>
</dbReference>
<keyword evidence="3" id="KW-1185">Reference proteome</keyword>
<dbReference type="Proteomes" id="UP000315700">
    <property type="component" value="Chromosome"/>
</dbReference>
<organism evidence="2 3">
    <name type="scientific">Caulifigura coniformis</name>
    <dbReference type="NCBI Taxonomy" id="2527983"/>
    <lineage>
        <taxon>Bacteria</taxon>
        <taxon>Pseudomonadati</taxon>
        <taxon>Planctomycetota</taxon>
        <taxon>Planctomycetia</taxon>
        <taxon>Planctomycetales</taxon>
        <taxon>Planctomycetaceae</taxon>
        <taxon>Caulifigura</taxon>
    </lineage>
</organism>
<dbReference type="AlphaFoldDB" id="A0A517SEW5"/>
<keyword evidence="1" id="KW-0175">Coiled coil</keyword>
<evidence type="ECO:0008006" key="4">
    <source>
        <dbReference type="Google" id="ProtNLM"/>
    </source>
</evidence>
<accession>A0A517SEW5</accession>
<evidence type="ECO:0000313" key="2">
    <source>
        <dbReference type="EMBL" id="QDT54672.1"/>
    </source>
</evidence>
<reference evidence="2 3" key="1">
    <citation type="submission" date="2019-02" db="EMBL/GenBank/DDBJ databases">
        <title>Deep-cultivation of Planctomycetes and their phenomic and genomic characterization uncovers novel biology.</title>
        <authorList>
            <person name="Wiegand S."/>
            <person name="Jogler M."/>
            <person name="Boedeker C."/>
            <person name="Pinto D."/>
            <person name="Vollmers J."/>
            <person name="Rivas-Marin E."/>
            <person name="Kohn T."/>
            <person name="Peeters S.H."/>
            <person name="Heuer A."/>
            <person name="Rast P."/>
            <person name="Oberbeckmann S."/>
            <person name="Bunk B."/>
            <person name="Jeske O."/>
            <person name="Meyerdierks A."/>
            <person name="Storesund J.E."/>
            <person name="Kallscheuer N."/>
            <person name="Luecker S."/>
            <person name="Lage O.M."/>
            <person name="Pohl T."/>
            <person name="Merkel B.J."/>
            <person name="Hornburger P."/>
            <person name="Mueller R.-W."/>
            <person name="Bruemmer F."/>
            <person name="Labrenz M."/>
            <person name="Spormann A.M."/>
            <person name="Op den Camp H."/>
            <person name="Overmann J."/>
            <person name="Amann R."/>
            <person name="Jetten M.S.M."/>
            <person name="Mascher T."/>
            <person name="Medema M.H."/>
            <person name="Devos D.P."/>
            <person name="Kaster A.-K."/>
            <person name="Ovreas L."/>
            <person name="Rohde M."/>
            <person name="Galperin M.Y."/>
            <person name="Jogler C."/>
        </authorList>
    </citation>
    <scope>NUCLEOTIDE SEQUENCE [LARGE SCALE GENOMIC DNA]</scope>
    <source>
        <strain evidence="2 3">Pan44</strain>
    </source>
</reference>
<dbReference type="KEGG" id="ccos:Pan44_27070"/>